<gene>
    <name evidence="2" type="ORF">LSAT_V11C700352310</name>
</gene>
<protein>
    <submittedName>
        <fullName evidence="2">Uncharacterized protein</fullName>
    </submittedName>
</protein>
<evidence type="ECO:0000313" key="3">
    <source>
        <dbReference type="Proteomes" id="UP000235145"/>
    </source>
</evidence>
<evidence type="ECO:0000313" key="2">
    <source>
        <dbReference type="EMBL" id="KAJ0195688.1"/>
    </source>
</evidence>
<proteinExistence type="predicted"/>
<dbReference type="EMBL" id="NBSK02000007">
    <property type="protein sequence ID" value="KAJ0195688.1"/>
    <property type="molecule type" value="Genomic_DNA"/>
</dbReference>
<feature type="compositionally biased region" description="Basic residues" evidence="1">
    <location>
        <begin position="90"/>
        <end position="99"/>
    </location>
</feature>
<dbReference type="AlphaFoldDB" id="A0A9R1UY37"/>
<dbReference type="Proteomes" id="UP000235145">
    <property type="component" value="Unassembled WGS sequence"/>
</dbReference>
<reference evidence="2 3" key="1">
    <citation type="journal article" date="2017" name="Nat. Commun.">
        <title>Genome assembly with in vitro proximity ligation data and whole-genome triplication in lettuce.</title>
        <authorList>
            <person name="Reyes-Chin-Wo S."/>
            <person name="Wang Z."/>
            <person name="Yang X."/>
            <person name="Kozik A."/>
            <person name="Arikit S."/>
            <person name="Song C."/>
            <person name="Xia L."/>
            <person name="Froenicke L."/>
            <person name="Lavelle D.O."/>
            <person name="Truco M.J."/>
            <person name="Xia R."/>
            <person name="Zhu S."/>
            <person name="Xu C."/>
            <person name="Xu H."/>
            <person name="Xu X."/>
            <person name="Cox K."/>
            <person name="Korf I."/>
            <person name="Meyers B.C."/>
            <person name="Michelmore R.W."/>
        </authorList>
    </citation>
    <scope>NUCLEOTIDE SEQUENCE [LARGE SCALE GENOMIC DNA]</scope>
    <source>
        <strain evidence="3">cv. Salinas</strain>
        <tissue evidence="2">Seedlings</tissue>
    </source>
</reference>
<name>A0A9R1UY37_LACSA</name>
<sequence>MACKKKEGDFIQAYYNRFNLATLSIPGHEELLVIVAFAQGLLPGPLSRKIQDTVPKSRDELKYKTFETFLLHIPSVHQTRPEEPQVGSTQHRKKPHNGWRGKNTNTVNTTRAKHTTPENVRYSKDNKKHETKEYVILKRDVADKKLNGDLIEIARTLQSKFKADQKDGRTRKEASKQPIKEEDIFTIARTKHRDKYQWSAKGNAIPPGDTLNISFSPSYPQVPDWDPSNHNPHELLKTMFVKDIDAARGVGGRPCHVAYSGAAVRCILCTFLHIF</sequence>
<comment type="caution">
    <text evidence="2">The sequence shown here is derived from an EMBL/GenBank/DDBJ whole genome shotgun (WGS) entry which is preliminary data.</text>
</comment>
<keyword evidence="3" id="KW-1185">Reference proteome</keyword>
<evidence type="ECO:0000256" key="1">
    <source>
        <dbReference type="SAM" id="MobiDB-lite"/>
    </source>
</evidence>
<organism evidence="2 3">
    <name type="scientific">Lactuca sativa</name>
    <name type="common">Garden lettuce</name>
    <dbReference type="NCBI Taxonomy" id="4236"/>
    <lineage>
        <taxon>Eukaryota</taxon>
        <taxon>Viridiplantae</taxon>
        <taxon>Streptophyta</taxon>
        <taxon>Embryophyta</taxon>
        <taxon>Tracheophyta</taxon>
        <taxon>Spermatophyta</taxon>
        <taxon>Magnoliopsida</taxon>
        <taxon>eudicotyledons</taxon>
        <taxon>Gunneridae</taxon>
        <taxon>Pentapetalae</taxon>
        <taxon>asterids</taxon>
        <taxon>campanulids</taxon>
        <taxon>Asterales</taxon>
        <taxon>Asteraceae</taxon>
        <taxon>Cichorioideae</taxon>
        <taxon>Cichorieae</taxon>
        <taxon>Lactucinae</taxon>
        <taxon>Lactuca</taxon>
    </lineage>
</organism>
<accession>A0A9R1UY37</accession>
<feature type="region of interest" description="Disordered" evidence="1">
    <location>
        <begin position="78"/>
        <end position="109"/>
    </location>
</feature>